<evidence type="ECO:0000313" key="1">
    <source>
        <dbReference type="EMBL" id="KAJ7408170.1"/>
    </source>
</evidence>
<evidence type="ECO:0000313" key="2">
    <source>
        <dbReference type="Proteomes" id="UP001145742"/>
    </source>
</evidence>
<dbReference type="EMBL" id="WHWB01034561">
    <property type="protein sequence ID" value="KAJ7408170.1"/>
    <property type="molecule type" value="Genomic_DNA"/>
</dbReference>
<accession>A0ABQ9CS40</accession>
<organism evidence="1 2">
    <name type="scientific">Willisornis vidua</name>
    <name type="common">Xingu scale-backed antbird</name>
    <dbReference type="NCBI Taxonomy" id="1566151"/>
    <lineage>
        <taxon>Eukaryota</taxon>
        <taxon>Metazoa</taxon>
        <taxon>Chordata</taxon>
        <taxon>Craniata</taxon>
        <taxon>Vertebrata</taxon>
        <taxon>Euteleostomi</taxon>
        <taxon>Archelosauria</taxon>
        <taxon>Archosauria</taxon>
        <taxon>Dinosauria</taxon>
        <taxon>Saurischia</taxon>
        <taxon>Theropoda</taxon>
        <taxon>Coelurosauria</taxon>
        <taxon>Aves</taxon>
        <taxon>Neognathae</taxon>
        <taxon>Neoaves</taxon>
        <taxon>Telluraves</taxon>
        <taxon>Australaves</taxon>
        <taxon>Passeriformes</taxon>
        <taxon>Thamnophilidae</taxon>
        <taxon>Willisornis</taxon>
    </lineage>
</organism>
<gene>
    <name evidence="1" type="ORF">WISP_122335</name>
</gene>
<sequence length="111" mass="12455">MNKSVGARAPFPGLKRDPPVLDPCRYWTHCELMGSSFIPGLKLHVKTTTDSLALNSHFFLATGNMEGEDDQGFHAITTTASCPFLVFIRQNDIMYMREKVNSKDNSVPEYT</sequence>
<name>A0ABQ9CS40_9PASS</name>
<reference evidence="1" key="1">
    <citation type="submission" date="2019-10" db="EMBL/GenBank/DDBJ databases">
        <authorList>
            <person name="Soares A.E.R."/>
            <person name="Aleixo A."/>
            <person name="Schneider P."/>
            <person name="Miyaki C.Y."/>
            <person name="Schneider M.P."/>
            <person name="Mello C."/>
            <person name="Vasconcelos A.T.R."/>
        </authorList>
    </citation>
    <scope>NUCLEOTIDE SEQUENCE</scope>
    <source>
        <tissue evidence="1">Muscle</tissue>
    </source>
</reference>
<keyword evidence="2" id="KW-1185">Reference proteome</keyword>
<dbReference type="Proteomes" id="UP001145742">
    <property type="component" value="Unassembled WGS sequence"/>
</dbReference>
<protein>
    <submittedName>
        <fullName evidence="1">Uncharacterized protein</fullName>
    </submittedName>
</protein>
<proteinExistence type="predicted"/>
<comment type="caution">
    <text evidence="1">The sequence shown here is derived from an EMBL/GenBank/DDBJ whole genome shotgun (WGS) entry which is preliminary data.</text>
</comment>